<keyword evidence="4" id="KW-1185">Reference proteome</keyword>
<dbReference type="AlphaFoldDB" id="A0AAE4FPA5"/>
<evidence type="ECO:0000259" key="2">
    <source>
        <dbReference type="Pfam" id="PF13579"/>
    </source>
</evidence>
<accession>A0AAE4FPA5</accession>
<reference evidence="4" key="1">
    <citation type="submission" date="2023-07" db="EMBL/GenBank/DDBJ databases">
        <authorList>
            <person name="Luz R."/>
            <person name="Cordeiro R."/>
            <person name="Fonseca A."/>
            <person name="Goncalves V."/>
        </authorList>
    </citation>
    <scope>NUCLEOTIDE SEQUENCE [LARGE SCALE GENOMIC DNA]</scope>
    <source>
        <strain evidence="4">BACA0444</strain>
    </source>
</reference>
<feature type="domain" description="Glycosyltransferase subfamily 4-like N-terminal" evidence="2">
    <location>
        <begin position="27"/>
        <end position="165"/>
    </location>
</feature>
<dbReference type="GO" id="GO:0016757">
    <property type="term" value="F:glycosyltransferase activity"/>
    <property type="evidence" value="ECO:0007669"/>
    <property type="project" value="UniProtKB-KW"/>
</dbReference>
<dbReference type="EMBL" id="JAVMIP010000001">
    <property type="protein sequence ID" value="MDS3859239.1"/>
    <property type="molecule type" value="Genomic_DNA"/>
</dbReference>
<name>A0AAE4FPA5_9CYAN</name>
<dbReference type="InterPro" id="IPR001296">
    <property type="entry name" value="Glyco_trans_1"/>
</dbReference>
<dbReference type="SUPFAM" id="SSF53756">
    <property type="entry name" value="UDP-Glycosyltransferase/glycogen phosphorylase"/>
    <property type="match status" value="1"/>
</dbReference>
<proteinExistence type="predicted"/>
<dbReference type="PANTHER" id="PTHR45947">
    <property type="entry name" value="SULFOQUINOVOSYL TRANSFERASE SQD2"/>
    <property type="match status" value="1"/>
</dbReference>
<dbReference type="EC" id="2.4.-.-" evidence="3"/>
<dbReference type="Pfam" id="PF13579">
    <property type="entry name" value="Glyco_trans_4_4"/>
    <property type="match status" value="1"/>
</dbReference>
<evidence type="ECO:0000313" key="4">
    <source>
        <dbReference type="Proteomes" id="UP001268256"/>
    </source>
</evidence>
<evidence type="ECO:0000313" key="3">
    <source>
        <dbReference type="EMBL" id="MDS3859239.1"/>
    </source>
</evidence>
<gene>
    <name evidence="3" type="ORF">RIF25_00320</name>
</gene>
<dbReference type="Proteomes" id="UP001268256">
    <property type="component" value="Unassembled WGS sequence"/>
</dbReference>
<organism evidence="3 4">
    <name type="scientific">Pseudocalidococcus azoricus BACA0444</name>
    <dbReference type="NCBI Taxonomy" id="2918990"/>
    <lineage>
        <taxon>Bacteria</taxon>
        <taxon>Bacillati</taxon>
        <taxon>Cyanobacteriota</taxon>
        <taxon>Cyanophyceae</taxon>
        <taxon>Acaryochloridales</taxon>
        <taxon>Thermosynechococcaceae</taxon>
        <taxon>Pseudocalidococcus</taxon>
        <taxon>Pseudocalidococcus azoricus</taxon>
    </lineage>
</organism>
<sequence length="389" mass="44217">MKILHCIRSVNPKGGGPISGVIARGLVLKQWGHLIKIVSLDAPNADFLENLPVKVYPLGPGLTGYGYSSKLVPWLKKNAKNYDCVIINGIWQFNSFGTWLALHRSSVPYFVFTHGMLDPWFKRTYPFKHLKKWLYWPWADYRVLRDAKAVLFTSEAEKVLARQSFWLYQCREKVVAYGTAAPTGNPDIQSRLFSEKFPHLLNKRLVLFLSRIHVKKGCDLLIQAFAKICNHDERFHLVMAGPDQTGWQSDLEKLAENLGIANRITWTGMLQGDLKWGVFHSAEVFCLPSHQENFGIAVAEALACGLPVLISDQINIWQEIEADQAGFVAPDTLAGTIELLTRWLNLPNDDKLQMRQNAQACFLSRFEIHQATESFLETIHSYLDQPSIH</sequence>
<evidence type="ECO:0000259" key="1">
    <source>
        <dbReference type="Pfam" id="PF00534"/>
    </source>
</evidence>
<dbReference type="InterPro" id="IPR050194">
    <property type="entry name" value="Glycosyltransferase_grp1"/>
</dbReference>
<dbReference type="Gene3D" id="3.40.50.2000">
    <property type="entry name" value="Glycogen Phosphorylase B"/>
    <property type="match status" value="2"/>
</dbReference>
<dbReference type="InterPro" id="IPR028098">
    <property type="entry name" value="Glyco_trans_4-like_N"/>
</dbReference>
<dbReference type="RefSeq" id="WP_322876577.1">
    <property type="nucleotide sequence ID" value="NZ_JAVMIP010000001.1"/>
</dbReference>
<dbReference type="PANTHER" id="PTHR45947:SF3">
    <property type="entry name" value="SULFOQUINOVOSYL TRANSFERASE SQD2"/>
    <property type="match status" value="1"/>
</dbReference>
<dbReference type="Pfam" id="PF00534">
    <property type="entry name" value="Glycos_transf_1"/>
    <property type="match status" value="1"/>
</dbReference>
<keyword evidence="3" id="KW-0328">Glycosyltransferase</keyword>
<comment type="caution">
    <text evidence="3">The sequence shown here is derived from an EMBL/GenBank/DDBJ whole genome shotgun (WGS) entry which is preliminary data.</text>
</comment>
<feature type="domain" description="Glycosyl transferase family 1" evidence="1">
    <location>
        <begin position="195"/>
        <end position="359"/>
    </location>
</feature>
<keyword evidence="3" id="KW-0808">Transferase</keyword>
<protein>
    <submittedName>
        <fullName evidence="3">Glycosyltransferase</fullName>
        <ecNumber evidence="3">2.4.-.-</ecNumber>
    </submittedName>
</protein>